<keyword evidence="1" id="KW-1185">Reference proteome</keyword>
<evidence type="ECO:0000313" key="1">
    <source>
        <dbReference type="Proteomes" id="UP000887574"/>
    </source>
</evidence>
<accession>A0A915EEF9</accession>
<evidence type="ECO:0000313" key="2">
    <source>
        <dbReference type="WBParaSite" id="jg524"/>
    </source>
</evidence>
<proteinExistence type="predicted"/>
<sequence length="86" mass="10015">MSSSIREQLRQASITILSLLAEETPPMERRSNLIRNNQLLQDRRWTEAYTTLMAKLTGQERPLEDERYVIFCTKIILDQVVPPLLA</sequence>
<dbReference type="WBParaSite" id="jg524">
    <property type="protein sequence ID" value="jg524"/>
    <property type="gene ID" value="jg524"/>
</dbReference>
<reference evidence="2" key="1">
    <citation type="submission" date="2022-11" db="UniProtKB">
        <authorList>
            <consortium name="WormBaseParasite"/>
        </authorList>
    </citation>
    <scope>IDENTIFICATION</scope>
</reference>
<protein>
    <submittedName>
        <fullName evidence="2">Uncharacterized protein</fullName>
    </submittedName>
</protein>
<dbReference type="AlphaFoldDB" id="A0A915EEF9"/>
<name>A0A915EEF9_9BILA</name>
<organism evidence="1 2">
    <name type="scientific">Ditylenchus dipsaci</name>
    <dbReference type="NCBI Taxonomy" id="166011"/>
    <lineage>
        <taxon>Eukaryota</taxon>
        <taxon>Metazoa</taxon>
        <taxon>Ecdysozoa</taxon>
        <taxon>Nematoda</taxon>
        <taxon>Chromadorea</taxon>
        <taxon>Rhabditida</taxon>
        <taxon>Tylenchina</taxon>
        <taxon>Tylenchomorpha</taxon>
        <taxon>Sphaerularioidea</taxon>
        <taxon>Anguinidae</taxon>
        <taxon>Anguininae</taxon>
        <taxon>Ditylenchus</taxon>
    </lineage>
</organism>
<dbReference type="Proteomes" id="UP000887574">
    <property type="component" value="Unplaced"/>
</dbReference>